<dbReference type="InterPro" id="IPR013325">
    <property type="entry name" value="RNA_pol_sigma_r2"/>
</dbReference>
<feature type="domain" description="RNA polymerase sigma factor 70 region 4 type 2" evidence="7">
    <location>
        <begin position="101"/>
        <end position="153"/>
    </location>
</feature>
<dbReference type="SUPFAM" id="SSF88659">
    <property type="entry name" value="Sigma3 and sigma4 domains of RNA polymerase sigma factors"/>
    <property type="match status" value="1"/>
</dbReference>
<dbReference type="Gene3D" id="1.10.10.10">
    <property type="entry name" value="Winged helix-like DNA-binding domain superfamily/Winged helix DNA-binding domain"/>
    <property type="match status" value="1"/>
</dbReference>
<keyword evidence="9" id="KW-1185">Reference proteome</keyword>
<dbReference type="SUPFAM" id="SSF88946">
    <property type="entry name" value="Sigma2 domain of RNA polymerase sigma factors"/>
    <property type="match status" value="1"/>
</dbReference>
<dbReference type="Gene3D" id="1.10.1740.10">
    <property type="match status" value="1"/>
</dbReference>
<evidence type="ECO:0000256" key="4">
    <source>
        <dbReference type="ARBA" id="ARBA00023125"/>
    </source>
</evidence>
<gene>
    <name evidence="8" type="ORF">VSH64_11625</name>
</gene>
<keyword evidence="5" id="KW-0804">Transcription</keyword>
<dbReference type="EMBL" id="CP142149">
    <property type="protein sequence ID" value="WSE32752.1"/>
    <property type="molecule type" value="Genomic_DNA"/>
</dbReference>
<dbReference type="PANTHER" id="PTHR43133">
    <property type="entry name" value="RNA POLYMERASE ECF-TYPE SIGMA FACTO"/>
    <property type="match status" value="1"/>
</dbReference>
<evidence type="ECO:0000259" key="6">
    <source>
        <dbReference type="Pfam" id="PF04542"/>
    </source>
</evidence>
<dbReference type="RefSeq" id="WP_326835559.1">
    <property type="nucleotide sequence ID" value="NZ_CP142149.1"/>
</dbReference>
<protein>
    <submittedName>
        <fullName evidence="8">SigE family RNA polymerase sigma factor</fullName>
    </submittedName>
</protein>
<comment type="similarity">
    <text evidence="1">Belongs to the sigma-70 factor family. ECF subfamily.</text>
</comment>
<evidence type="ECO:0000256" key="5">
    <source>
        <dbReference type="ARBA" id="ARBA00023163"/>
    </source>
</evidence>
<dbReference type="CDD" id="cd06171">
    <property type="entry name" value="Sigma70_r4"/>
    <property type="match status" value="1"/>
</dbReference>
<dbReference type="Pfam" id="PF08281">
    <property type="entry name" value="Sigma70_r4_2"/>
    <property type="match status" value="1"/>
</dbReference>
<organism evidence="8 9">
    <name type="scientific">Amycolatopsis rhabdoformis</name>
    <dbReference type="NCBI Taxonomy" id="1448059"/>
    <lineage>
        <taxon>Bacteria</taxon>
        <taxon>Bacillati</taxon>
        <taxon>Actinomycetota</taxon>
        <taxon>Actinomycetes</taxon>
        <taxon>Pseudonocardiales</taxon>
        <taxon>Pseudonocardiaceae</taxon>
        <taxon>Amycolatopsis</taxon>
    </lineage>
</organism>
<dbReference type="InterPro" id="IPR007627">
    <property type="entry name" value="RNA_pol_sigma70_r2"/>
</dbReference>
<dbReference type="Proteomes" id="UP001330812">
    <property type="component" value="Chromosome"/>
</dbReference>
<dbReference type="InterPro" id="IPR013324">
    <property type="entry name" value="RNA_pol_sigma_r3/r4-like"/>
</dbReference>
<feature type="domain" description="RNA polymerase sigma-70 region 2" evidence="6">
    <location>
        <begin position="12"/>
        <end position="74"/>
    </location>
</feature>
<evidence type="ECO:0000313" key="9">
    <source>
        <dbReference type="Proteomes" id="UP001330812"/>
    </source>
</evidence>
<keyword evidence="4" id="KW-0238">DNA-binding</keyword>
<evidence type="ECO:0000313" key="8">
    <source>
        <dbReference type="EMBL" id="WSE32752.1"/>
    </source>
</evidence>
<keyword evidence="2" id="KW-0805">Transcription regulation</keyword>
<evidence type="ECO:0000259" key="7">
    <source>
        <dbReference type="Pfam" id="PF08281"/>
    </source>
</evidence>
<evidence type="ECO:0000256" key="3">
    <source>
        <dbReference type="ARBA" id="ARBA00023082"/>
    </source>
</evidence>
<proteinExistence type="inferred from homology"/>
<dbReference type="InterPro" id="IPR014284">
    <property type="entry name" value="RNA_pol_sigma-70_dom"/>
</dbReference>
<evidence type="ECO:0000256" key="2">
    <source>
        <dbReference type="ARBA" id="ARBA00023015"/>
    </source>
</evidence>
<name>A0ABZ1IES0_9PSEU</name>
<dbReference type="InterPro" id="IPR013249">
    <property type="entry name" value="RNA_pol_sigma70_r4_t2"/>
</dbReference>
<accession>A0ABZ1IES0</accession>
<dbReference type="InterPro" id="IPR014325">
    <property type="entry name" value="RNA_pol_sigma-E_actinobac"/>
</dbReference>
<dbReference type="InterPro" id="IPR039425">
    <property type="entry name" value="RNA_pol_sigma-70-like"/>
</dbReference>
<dbReference type="NCBIfam" id="TIGR02937">
    <property type="entry name" value="sigma70-ECF"/>
    <property type="match status" value="1"/>
</dbReference>
<reference evidence="8 9" key="1">
    <citation type="journal article" date="2015" name="Int. J. Syst. Evol. Microbiol.">
        <title>Amycolatopsis rhabdoformis sp. nov., an actinomycete isolated from a tropical forest soil.</title>
        <authorList>
            <person name="Souza W.R."/>
            <person name="Silva R.E."/>
            <person name="Goodfellow M."/>
            <person name="Busarakam K."/>
            <person name="Figueiro F.S."/>
            <person name="Ferreira D."/>
            <person name="Rodrigues-Filho E."/>
            <person name="Moraes L.A.B."/>
            <person name="Zucchi T.D."/>
        </authorList>
    </citation>
    <scope>NUCLEOTIDE SEQUENCE [LARGE SCALE GENOMIC DNA]</scope>
    <source>
        <strain evidence="8 9">NCIMB 14900</strain>
    </source>
</reference>
<dbReference type="PANTHER" id="PTHR43133:SF50">
    <property type="entry name" value="ECF RNA POLYMERASE SIGMA FACTOR SIGM"/>
    <property type="match status" value="1"/>
</dbReference>
<dbReference type="Pfam" id="PF04542">
    <property type="entry name" value="Sigma70_r2"/>
    <property type="match status" value="1"/>
</dbReference>
<evidence type="ECO:0000256" key="1">
    <source>
        <dbReference type="ARBA" id="ARBA00010641"/>
    </source>
</evidence>
<keyword evidence="3" id="KW-0731">Sigma factor</keyword>
<sequence>MARGDHEFADFVRAASPRLLHAAYLLTGDRHQAEDDVQTALVRTYTVWPRIRKQDPYAYARRVLANHVIDRWRRPYREDATEVVPERAVARDFTDGVADQEWLMRALAPLSPRERAIVVLRHFWDLAEADVAAELGVSLGTVKSTNSRALAKMRVTAGERHPCAAGRAS</sequence>
<dbReference type="InterPro" id="IPR036388">
    <property type="entry name" value="WH-like_DNA-bd_sf"/>
</dbReference>
<dbReference type="NCBIfam" id="TIGR02983">
    <property type="entry name" value="SigE-fam_strep"/>
    <property type="match status" value="1"/>
</dbReference>